<protein>
    <recommendedName>
        <fullName evidence="5">F-box domain-containing protein</fullName>
    </recommendedName>
</protein>
<sequence>MPRLLRLSQSALLCTLSTSTRQCWARRGTFCIPRPHSLIQLGDDNSGRKHQSSRRTHVMGSSSPLLLPMPSATPLDADTYPHILDGVLAHSDYSALLILRRVSWSTKRKADARLAQHVILRMPGFGPPVSTGERYLREYDAAFCCDRVRSLTVLSCAPGTPTSACNANLLLSEPGKSLGSRPLVLSPGTAGAAYIARFPRPVLPHAPRLPGMMRWRDVATPEQEMRAERGLRVGVVMDVCLLDSRRRARKAALERCLRAIEGVRVVEVPALEAAHLARGAGFGSVDLLGVLRPEVVRYYSAWGPGPYSYDGFPHSRRRVLFAPLLKAEEGRGWFVPTGDIPVVHRETPASSSKHIVVHFTGAAAIPPGISIPQHVDRRTMASVKMVLVFSDVGGGDAAKQSGEMTGPWHNLMTGAAAPSGEEGFGDDEIGRGNPWLTATAALVAYLVRGEITLVDAPQVLGRRTEILAALETAAMQLRHGSAPPDPLRNGEDSGFASIRLLSKDEYRTEVGERMFALDMVGLARA</sequence>
<keyword evidence="4" id="KW-1185">Reference proteome</keyword>
<evidence type="ECO:0000313" key="4">
    <source>
        <dbReference type="Proteomes" id="UP000053611"/>
    </source>
</evidence>
<dbReference type="GeneID" id="28980017"/>
<dbReference type="EMBL" id="KQ087220">
    <property type="protein sequence ID" value="KLT41273.1"/>
    <property type="molecule type" value="Genomic_DNA"/>
</dbReference>
<gene>
    <name evidence="3" type="ORF">CC85DRAFT_124694</name>
</gene>
<evidence type="ECO:0000313" key="3">
    <source>
        <dbReference type="EMBL" id="KLT41273.1"/>
    </source>
</evidence>
<organism evidence="3 4">
    <name type="scientific">Cutaneotrichosporon oleaginosum</name>
    <dbReference type="NCBI Taxonomy" id="879819"/>
    <lineage>
        <taxon>Eukaryota</taxon>
        <taxon>Fungi</taxon>
        <taxon>Dikarya</taxon>
        <taxon>Basidiomycota</taxon>
        <taxon>Agaricomycotina</taxon>
        <taxon>Tremellomycetes</taxon>
        <taxon>Trichosporonales</taxon>
        <taxon>Trichosporonaceae</taxon>
        <taxon>Cutaneotrichosporon</taxon>
    </lineage>
</organism>
<dbReference type="RefSeq" id="XP_018277764.1">
    <property type="nucleotide sequence ID" value="XM_018419414.1"/>
</dbReference>
<dbReference type="OrthoDB" id="2597004at2759"/>
<dbReference type="AlphaFoldDB" id="A0A0J0XJL2"/>
<reference evidence="3 4" key="1">
    <citation type="submission" date="2015-03" db="EMBL/GenBank/DDBJ databases">
        <title>Genomics and transcriptomics of the oil-accumulating basidiomycete yeast T. oleaginosus allow insights into substrate utilization and the diverse evolutionary trajectories of mating systems in fungi.</title>
        <authorList>
            <consortium name="DOE Joint Genome Institute"/>
            <person name="Kourist R."/>
            <person name="Kracht O."/>
            <person name="Bracharz F."/>
            <person name="Lipzen A."/>
            <person name="Nolan M."/>
            <person name="Ohm R."/>
            <person name="Grigoriev I."/>
            <person name="Sun S."/>
            <person name="Heitman J."/>
            <person name="Bruck T."/>
            <person name="Nowrousian M."/>
        </authorList>
    </citation>
    <scope>NUCLEOTIDE SEQUENCE [LARGE SCALE GENOMIC DNA]</scope>
    <source>
        <strain evidence="3 4">IBC0246</strain>
    </source>
</reference>
<proteinExistence type="predicted"/>
<evidence type="ECO:0008006" key="5">
    <source>
        <dbReference type="Google" id="ProtNLM"/>
    </source>
</evidence>
<feature type="compositionally biased region" description="Basic residues" evidence="1">
    <location>
        <begin position="48"/>
        <end position="57"/>
    </location>
</feature>
<dbReference type="Proteomes" id="UP000053611">
    <property type="component" value="Unassembled WGS sequence"/>
</dbReference>
<feature type="region of interest" description="Disordered" evidence="1">
    <location>
        <begin position="41"/>
        <end position="63"/>
    </location>
</feature>
<feature type="chain" id="PRO_5005246006" description="F-box domain-containing protein" evidence="2">
    <location>
        <begin position="26"/>
        <end position="525"/>
    </location>
</feature>
<accession>A0A0J0XJL2</accession>
<name>A0A0J0XJL2_9TREE</name>
<keyword evidence="2" id="KW-0732">Signal</keyword>
<evidence type="ECO:0000256" key="2">
    <source>
        <dbReference type="SAM" id="SignalP"/>
    </source>
</evidence>
<feature type="signal peptide" evidence="2">
    <location>
        <begin position="1"/>
        <end position="25"/>
    </location>
</feature>
<evidence type="ECO:0000256" key="1">
    <source>
        <dbReference type="SAM" id="MobiDB-lite"/>
    </source>
</evidence>